<dbReference type="Proteomes" id="UP000515679">
    <property type="component" value="Chromosome"/>
</dbReference>
<evidence type="ECO:0000313" key="3">
    <source>
        <dbReference type="Proteomes" id="UP000515679"/>
    </source>
</evidence>
<name>A0A7G5C4X4_9BACL</name>
<keyword evidence="3" id="KW-1185">Reference proteome</keyword>
<feature type="transmembrane region" description="Helical" evidence="1">
    <location>
        <begin position="6"/>
        <end position="22"/>
    </location>
</feature>
<sequence length="157" mass="18136">MDKFGDWLIMLVAAGIMIGWAFRRFDRWLHEPPGSRLRKLARDGGVELDDNVQLLREHEYEVLSGKHRIPLGVALDDGPVMPTRLYFDYLATKDDKYYLVKVERARLPFDWTASGLRERLLVYALLFPDCDGIVVVLAQAQEKQLKTVRFKVEAGEE</sequence>
<dbReference type="AlphaFoldDB" id="A0A7G5C4X4"/>
<dbReference type="EMBL" id="CP041969">
    <property type="protein sequence ID" value="QMV44258.1"/>
    <property type="molecule type" value="Genomic_DNA"/>
</dbReference>
<keyword evidence="1" id="KW-0472">Membrane</keyword>
<dbReference type="RefSeq" id="WP_182300492.1">
    <property type="nucleotide sequence ID" value="NZ_CP041969.1"/>
</dbReference>
<evidence type="ECO:0000256" key="1">
    <source>
        <dbReference type="SAM" id="Phobius"/>
    </source>
</evidence>
<evidence type="ECO:0000313" key="2">
    <source>
        <dbReference type="EMBL" id="QMV44258.1"/>
    </source>
</evidence>
<accession>A0A7G5C4X4</accession>
<keyword evidence="1" id="KW-1133">Transmembrane helix</keyword>
<keyword evidence="1" id="KW-0812">Transmembrane</keyword>
<proteinExistence type="predicted"/>
<dbReference type="KEGG" id="cchl:FPL14_26140"/>
<protein>
    <submittedName>
        <fullName evidence="2">Uncharacterized protein</fullName>
    </submittedName>
</protein>
<gene>
    <name evidence="2" type="ORF">FPL14_26140</name>
</gene>
<organism evidence="2 3">
    <name type="scientific">Cohnella cholangitidis</name>
    <dbReference type="NCBI Taxonomy" id="2598458"/>
    <lineage>
        <taxon>Bacteria</taxon>
        <taxon>Bacillati</taxon>
        <taxon>Bacillota</taxon>
        <taxon>Bacilli</taxon>
        <taxon>Bacillales</taxon>
        <taxon>Paenibacillaceae</taxon>
        <taxon>Cohnella</taxon>
    </lineage>
</organism>
<reference evidence="2 3" key="1">
    <citation type="submission" date="2019-07" db="EMBL/GenBank/DDBJ databases">
        <authorList>
            <person name="Kim J.K."/>
            <person name="Cheong H.-M."/>
            <person name="Choi Y."/>
            <person name="Hwang K.J."/>
            <person name="Lee S."/>
            <person name="Choi C."/>
        </authorList>
    </citation>
    <scope>NUCLEOTIDE SEQUENCE [LARGE SCALE GENOMIC DNA]</scope>
    <source>
        <strain evidence="2 3">KS 22</strain>
    </source>
</reference>